<comment type="caution">
    <text evidence="11">The sequence shown here is derived from an EMBL/GenBank/DDBJ whole genome shotgun (WGS) entry which is preliminary data.</text>
</comment>
<organism evidence="11 12">
    <name type="scientific">Marasmius tenuissimus</name>
    <dbReference type="NCBI Taxonomy" id="585030"/>
    <lineage>
        <taxon>Eukaryota</taxon>
        <taxon>Fungi</taxon>
        <taxon>Dikarya</taxon>
        <taxon>Basidiomycota</taxon>
        <taxon>Agaricomycotina</taxon>
        <taxon>Agaricomycetes</taxon>
        <taxon>Agaricomycetidae</taxon>
        <taxon>Agaricales</taxon>
        <taxon>Marasmiineae</taxon>
        <taxon>Marasmiaceae</taxon>
        <taxon>Marasmius</taxon>
    </lineage>
</organism>
<keyword evidence="3 8" id="KW-0285">Flavoprotein</keyword>
<dbReference type="PANTHER" id="PTHR11552:SF201">
    <property type="entry name" value="GLUCOSE-METHANOL-CHOLINE OXIDOREDUCTASE N-TERMINAL DOMAIN-CONTAINING PROTEIN"/>
    <property type="match status" value="1"/>
</dbReference>
<name>A0ABR2ZBN2_9AGAR</name>
<dbReference type="PROSITE" id="PS00623">
    <property type="entry name" value="GMC_OXRED_1"/>
    <property type="match status" value="1"/>
</dbReference>
<evidence type="ECO:0000313" key="11">
    <source>
        <dbReference type="EMBL" id="KAL0059085.1"/>
    </source>
</evidence>
<dbReference type="SUPFAM" id="SSF51905">
    <property type="entry name" value="FAD/NAD(P)-binding domain"/>
    <property type="match status" value="1"/>
</dbReference>
<dbReference type="EMBL" id="JBBXMP010000251">
    <property type="protein sequence ID" value="KAL0059085.1"/>
    <property type="molecule type" value="Genomic_DNA"/>
</dbReference>
<evidence type="ECO:0000313" key="12">
    <source>
        <dbReference type="Proteomes" id="UP001437256"/>
    </source>
</evidence>
<feature type="domain" description="Glucose-methanol-choline oxidoreductase N-terminal" evidence="10">
    <location>
        <begin position="237"/>
        <end position="251"/>
    </location>
</feature>
<dbReference type="Proteomes" id="UP001437256">
    <property type="component" value="Unassembled WGS sequence"/>
</dbReference>
<keyword evidence="7" id="KW-0325">Glycoprotein</keyword>
<keyword evidence="5 8" id="KW-0274">FAD</keyword>
<keyword evidence="12" id="KW-1185">Reference proteome</keyword>
<dbReference type="Pfam" id="PF00732">
    <property type="entry name" value="GMC_oxred_N"/>
    <property type="match status" value="1"/>
</dbReference>
<dbReference type="InterPro" id="IPR000172">
    <property type="entry name" value="GMC_OxRdtase_N"/>
</dbReference>
<dbReference type="Gene3D" id="3.30.560.10">
    <property type="entry name" value="Glucose Oxidase, domain 3"/>
    <property type="match status" value="1"/>
</dbReference>
<proteinExistence type="inferred from homology"/>
<gene>
    <name evidence="11" type="ORF">AAF712_014216</name>
</gene>
<feature type="domain" description="Glucose-methanol-choline oxidoreductase N-terminal" evidence="9">
    <location>
        <begin position="45"/>
        <end position="68"/>
    </location>
</feature>
<dbReference type="SUPFAM" id="SSF54373">
    <property type="entry name" value="FAD-linked reductases, C-terminal domain"/>
    <property type="match status" value="1"/>
</dbReference>
<evidence type="ECO:0000256" key="4">
    <source>
        <dbReference type="ARBA" id="ARBA00022729"/>
    </source>
</evidence>
<dbReference type="InterPro" id="IPR036188">
    <property type="entry name" value="FAD/NAD-bd_sf"/>
</dbReference>
<keyword evidence="6" id="KW-0560">Oxidoreductase</keyword>
<protein>
    <recommendedName>
        <fullName evidence="9 10">Glucose-methanol-choline oxidoreductase N-terminal domain-containing protein</fullName>
    </recommendedName>
</protein>
<reference evidence="11 12" key="1">
    <citation type="submission" date="2024-05" db="EMBL/GenBank/DDBJ databases">
        <title>A draft genome resource for the thread blight pathogen Marasmius tenuissimus strain MS-2.</title>
        <authorList>
            <person name="Yulfo-Soto G.E."/>
            <person name="Baruah I.K."/>
            <person name="Amoako-Attah I."/>
            <person name="Bukari Y."/>
            <person name="Meinhardt L.W."/>
            <person name="Bailey B.A."/>
            <person name="Cohen S.P."/>
        </authorList>
    </citation>
    <scope>NUCLEOTIDE SEQUENCE [LARGE SCALE GENOMIC DNA]</scope>
    <source>
        <strain evidence="11 12">MS-2</strain>
    </source>
</reference>
<dbReference type="InterPro" id="IPR012132">
    <property type="entry name" value="GMC_OxRdtase"/>
</dbReference>
<evidence type="ECO:0000256" key="2">
    <source>
        <dbReference type="ARBA" id="ARBA00010790"/>
    </source>
</evidence>
<dbReference type="PROSITE" id="PS00624">
    <property type="entry name" value="GMC_OXRED_2"/>
    <property type="match status" value="1"/>
</dbReference>
<evidence type="ECO:0000256" key="3">
    <source>
        <dbReference type="ARBA" id="ARBA00022630"/>
    </source>
</evidence>
<dbReference type="Gene3D" id="3.50.50.60">
    <property type="entry name" value="FAD/NAD(P)-binding domain"/>
    <property type="match status" value="1"/>
</dbReference>
<sequence length="530" mass="57233">MGWVCETDYLLGFVGQAFASPDLVWPFSTAPQTHVDGRSIFYPRGKMIGGSSGLNAMAWVRPPQVELDTWAKLGINGGWDWNGLLPYMMKVENVSLGDSSEYPGSAHPSGWDSTYNGRSGPIDISFNNAFTGVQKPFVESVLALGEQLNENPASGSNLGISNGAHAVDITTGNRSYAYNYYTSSPERNNLLVLTGAMVSRVILSQSGELHQATGVEYLHGDQVYVANASHEVVLSAGAVQTPQLLELSGIGNKTILNGLGIETAIDLPTVGENFQASDHNSVTTTFLLKEPAPITLDDLSNNATFFMEQQLQYLVNKTGFLTTLPTYSYHALQTFFSPDTITELVNVTRNEISQKGLSEFQKLQADLQLQWITEGKVGQIELAPYGAGLPGPNSLPAGRNFISIVPFGQHLFSRGSIHINTTSVLHPPVIDPNYLDYSFDKKVLSLGVELARRIAATAPLSDLIESEINPGTSESDIDAFVVANLGTEYNAIGTAALAPQELGGVVDENLIVYGTANLRVVDARFEHSRN</sequence>
<dbReference type="Pfam" id="PF05199">
    <property type="entry name" value="GMC_oxred_C"/>
    <property type="match status" value="1"/>
</dbReference>
<evidence type="ECO:0000259" key="9">
    <source>
        <dbReference type="PROSITE" id="PS00623"/>
    </source>
</evidence>
<dbReference type="PIRSF" id="PIRSF000137">
    <property type="entry name" value="Alcohol_oxidase"/>
    <property type="match status" value="1"/>
</dbReference>
<evidence type="ECO:0000256" key="1">
    <source>
        <dbReference type="ARBA" id="ARBA00001974"/>
    </source>
</evidence>
<evidence type="ECO:0000256" key="8">
    <source>
        <dbReference type="RuleBase" id="RU003968"/>
    </source>
</evidence>
<evidence type="ECO:0000259" key="10">
    <source>
        <dbReference type="PROSITE" id="PS00624"/>
    </source>
</evidence>
<evidence type="ECO:0000256" key="7">
    <source>
        <dbReference type="ARBA" id="ARBA00023180"/>
    </source>
</evidence>
<accession>A0ABR2ZBN2</accession>
<comment type="similarity">
    <text evidence="2 8">Belongs to the GMC oxidoreductase family.</text>
</comment>
<evidence type="ECO:0000256" key="5">
    <source>
        <dbReference type="ARBA" id="ARBA00022827"/>
    </source>
</evidence>
<keyword evidence="4" id="KW-0732">Signal</keyword>
<dbReference type="PANTHER" id="PTHR11552">
    <property type="entry name" value="GLUCOSE-METHANOL-CHOLINE GMC OXIDOREDUCTASE"/>
    <property type="match status" value="1"/>
</dbReference>
<comment type="cofactor">
    <cofactor evidence="1">
        <name>FAD</name>
        <dbReference type="ChEBI" id="CHEBI:57692"/>
    </cofactor>
</comment>
<evidence type="ECO:0000256" key="6">
    <source>
        <dbReference type="ARBA" id="ARBA00023002"/>
    </source>
</evidence>
<dbReference type="InterPro" id="IPR007867">
    <property type="entry name" value="GMC_OxRtase_C"/>
</dbReference>